<dbReference type="Gene3D" id="3.30.420.40">
    <property type="match status" value="2"/>
</dbReference>
<organism evidence="13 14">
    <name type="scientific">Streptomyces paludis</name>
    <dbReference type="NCBI Taxonomy" id="2282738"/>
    <lineage>
        <taxon>Bacteria</taxon>
        <taxon>Bacillati</taxon>
        <taxon>Actinomycetota</taxon>
        <taxon>Actinomycetes</taxon>
        <taxon>Kitasatosporales</taxon>
        <taxon>Streptomycetaceae</taxon>
        <taxon>Streptomyces</taxon>
    </lineage>
</organism>
<evidence type="ECO:0000256" key="7">
    <source>
        <dbReference type="ARBA" id="ARBA00023277"/>
    </source>
</evidence>
<dbReference type="InterPro" id="IPR018485">
    <property type="entry name" value="FGGY_C"/>
</dbReference>
<reference evidence="14" key="1">
    <citation type="submission" date="2018-07" db="EMBL/GenBank/DDBJ databases">
        <authorList>
            <person name="Zhao J."/>
        </authorList>
    </citation>
    <scope>NUCLEOTIDE SEQUENCE [LARGE SCALE GENOMIC DNA]</scope>
    <source>
        <strain evidence="14">GSSD-12</strain>
    </source>
</reference>
<evidence type="ECO:0000313" key="14">
    <source>
        <dbReference type="Proteomes" id="UP000253868"/>
    </source>
</evidence>
<feature type="region of interest" description="Disordered" evidence="10">
    <location>
        <begin position="26"/>
        <end position="46"/>
    </location>
</feature>
<feature type="domain" description="Carbohydrate kinase FGGY N-terminal" evidence="11">
    <location>
        <begin position="6"/>
        <end position="250"/>
    </location>
</feature>
<dbReference type="KEGG" id="spad:DVK44_32500"/>
<sequence>MTGTLVAGVDSSTQSCKVELRARDDGRLMGSGSAPHPPATPPASEQDPGAWWDAFVLAFSAAVRDAGAAPGDVSAISVAAQCHGLVVLDAHDEVIRPAKLWNDTTSTPELLELRARIGDAALIRRTGSLPTAAFTLSKIAWLARHEPHAFARVRRILLPHDYLTFRLTGRAVTDRSEASGTAYYDAAENRYLTEHLDLVADADWLPMLPAVLGPDEPAGEVTPAALDALGLRGPVLVGAGGGDQHAAALGLGMVPGDLMYSFGTSGVVMGVSEQPVHDPEGFVDGVADMADGYVPLVSTLNAAKVTDTFARLLGVGHEELSRLALRAPALERRPVMAAYLDGERKPNRPAARGLLSGITSHTTREQLARAAYEGVVFGLYAGQGHLERSAVPTSGRVLAVGGGARSAAYTQLLADTVRRPVLLADAAEATARGAAVQAAAVATGTPVVSVRDAWAPPTRVAAEPGTFPARAWDDYRATAAVTGLDPA</sequence>
<dbReference type="NCBIfam" id="TIGR01312">
    <property type="entry name" value="XylB"/>
    <property type="match status" value="1"/>
</dbReference>
<keyword evidence="7 9" id="KW-0119">Carbohydrate metabolism</keyword>
<dbReference type="InterPro" id="IPR006000">
    <property type="entry name" value="Xylulokinase"/>
</dbReference>
<dbReference type="PANTHER" id="PTHR43095">
    <property type="entry name" value="SUGAR KINASE"/>
    <property type="match status" value="1"/>
</dbReference>
<evidence type="ECO:0000256" key="6">
    <source>
        <dbReference type="ARBA" id="ARBA00022840"/>
    </source>
</evidence>
<evidence type="ECO:0000259" key="11">
    <source>
        <dbReference type="Pfam" id="PF00370"/>
    </source>
</evidence>
<evidence type="ECO:0000256" key="2">
    <source>
        <dbReference type="ARBA" id="ARBA00022629"/>
    </source>
</evidence>
<comment type="similarity">
    <text evidence="1 8">Belongs to the FGGY kinase family.</text>
</comment>
<dbReference type="InterPro" id="IPR018483">
    <property type="entry name" value="Carb_kinase_FGGY_CS"/>
</dbReference>
<protein>
    <recommendedName>
        <fullName evidence="9">Xylulose kinase</fullName>
        <shortName evidence="9">Xylulokinase</shortName>
        <ecNumber evidence="9">2.7.1.17</ecNumber>
    </recommendedName>
</protein>
<dbReference type="InterPro" id="IPR043129">
    <property type="entry name" value="ATPase_NBD"/>
</dbReference>
<gene>
    <name evidence="9 13" type="primary">xylB</name>
    <name evidence="13" type="ORF">DVK44_32500</name>
</gene>
<name>A0A345HY83_9ACTN</name>
<dbReference type="PANTHER" id="PTHR43095:SF5">
    <property type="entry name" value="XYLULOSE KINASE"/>
    <property type="match status" value="1"/>
</dbReference>
<dbReference type="InterPro" id="IPR050406">
    <property type="entry name" value="FGGY_Carb_Kinase"/>
</dbReference>
<evidence type="ECO:0000256" key="1">
    <source>
        <dbReference type="ARBA" id="ARBA00009156"/>
    </source>
</evidence>
<keyword evidence="6 9" id="KW-0067">ATP-binding</keyword>
<dbReference type="OrthoDB" id="9782710at2"/>
<dbReference type="CDD" id="cd07809">
    <property type="entry name" value="ASKHA_NBD_FGGY_BaXK-like"/>
    <property type="match status" value="1"/>
</dbReference>
<evidence type="ECO:0000256" key="8">
    <source>
        <dbReference type="RuleBase" id="RU003733"/>
    </source>
</evidence>
<evidence type="ECO:0000256" key="9">
    <source>
        <dbReference type="RuleBase" id="RU364073"/>
    </source>
</evidence>
<keyword evidence="3 8" id="KW-0808">Transferase</keyword>
<evidence type="ECO:0000259" key="12">
    <source>
        <dbReference type="Pfam" id="PF02782"/>
    </source>
</evidence>
<keyword evidence="2 9" id="KW-0859">Xylose metabolism</keyword>
<dbReference type="Pfam" id="PF02782">
    <property type="entry name" value="FGGY_C"/>
    <property type="match status" value="1"/>
</dbReference>
<dbReference type="AlphaFoldDB" id="A0A345HY83"/>
<feature type="domain" description="Carbohydrate kinase FGGY C-terminal" evidence="12">
    <location>
        <begin position="258"/>
        <end position="440"/>
    </location>
</feature>
<evidence type="ECO:0000256" key="5">
    <source>
        <dbReference type="ARBA" id="ARBA00022777"/>
    </source>
</evidence>
<accession>A0A345HY83</accession>
<evidence type="ECO:0000256" key="3">
    <source>
        <dbReference type="ARBA" id="ARBA00022679"/>
    </source>
</evidence>
<keyword evidence="14" id="KW-1185">Reference proteome</keyword>
<dbReference type="InterPro" id="IPR018484">
    <property type="entry name" value="FGGY_N"/>
</dbReference>
<dbReference type="InterPro" id="IPR000577">
    <property type="entry name" value="Carb_kinase_FGGY"/>
</dbReference>
<dbReference type="EMBL" id="CP031194">
    <property type="protein sequence ID" value="AXG81657.1"/>
    <property type="molecule type" value="Genomic_DNA"/>
</dbReference>
<dbReference type="PIRSF" id="PIRSF000538">
    <property type="entry name" value="GlpK"/>
    <property type="match status" value="1"/>
</dbReference>
<evidence type="ECO:0000256" key="10">
    <source>
        <dbReference type="SAM" id="MobiDB-lite"/>
    </source>
</evidence>
<dbReference type="SUPFAM" id="SSF53067">
    <property type="entry name" value="Actin-like ATPase domain"/>
    <property type="match status" value="2"/>
</dbReference>
<keyword evidence="5 8" id="KW-0418">Kinase</keyword>
<evidence type="ECO:0000313" key="13">
    <source>
        <dbReference type="EMBL" id="AXG81657.1"/>
    </source>
</evidence>
<dbReference type="GO" id="GO:0005524">
    <property type="term" value="F:ATP binding"/>
    <property type="evidence" value="ECO:0007669"/>
    <property type="project" value="UniProtKB-KW"/>
</dbReference>
<proteinExistence type="inferred from homology"/>
<dbReference type="GO" id="GO:0042732">
    <property type="term" value="P:D-xylose metabolic process"/>
    <property type="evidence" value="ECO:0007669"/>
    <property type="project" value="UniProtKB-KW"/>
</dbReference>
<dbReference type="GO" id="GO:0004856">
    <property type="term" value="F:D-xylulokinase activity"/>
    <property type="evidence" value="ECO:0007669"/>
    <property type="project" value="UniProtKB-EC"/>
</dbReference>
<dbReference type="RefSeq" id="WP_114664198.1">
    <property type="nucleotide sequence ID" value="NZ_CP031194.1"/>
</dbReference>
<dbReference type="EC" id="2.7.1.17" evidence="9"/>
<comment type="catalytic activity">
    <reaction evidence="9">
        <text>D-xylulose + ATP = D-xylulose 5-phosphate + ADP + H(+)</text>
        <dbReference type="Rhea" id="RHEA:10964"/>
        <dbReference type="ChEBI" id="CHEBI:15378"/>
        <dbReference type="ChEBI" id="CHEBI:17140"/>
        <dbReference type="ChEBI" id="CHEBI:30616"/>
        <dbReference type="ChEBI" id="CHEBI:57737"/>
        <dbReference type="ChEBI" id="CHEBI:456216"/>
        <dbReference type="EC" id="2.7.1.17"/>
    </reaction>
</comment>
<evidence type="ECO:0000256" key="4">
    <source>
        <dbReference type="ARBA" id="ARBA00022741"/>
    </source>
</evidence>
<dbReference type="Pfam" id="PF00370">
    <property type="entry name" value="FGGY_N"/>
    <property type="match status" value="1"/>
</dbReference>
<keyword evidence="4 9" id="KW-0547">Nucleotide-binding</keyword>
<dbReference type="PROSITE" id="PS00445">
    <property type="entry name" value="FGGY_KINASES_2"/>
    <property type="match status" value="1"/>
</dbReference>
<dbReference type="Proteomes" id="UP000253868">
    <property type="component" value="Chromosome"/>
</dbReference>
<dbReference type="GO" id="GO:0005997">
    <property type="term" value="P:xylulose metabolic process"/>
    <property type="evidence" value="ECO:0007669"/>
    <property type="project" value="InterPro"/>
</dbReference>